<dbReference type="CDD" id="cd10747">
    <property type="entry name" value="DnaJ_C"/>
    <property type="match status" value="1"/>
</dbReference>
<dbReference type="SUPFAM" id="SSF46565">
    <property type="entry name" value="Chaperone J-domain"/>
    <property type="match status" value="1"/>
</dbReference>
<dbReference type="OrthoDB" id="550424at2759"/>
<organism evidence="3 4">
    <name type="scientific">Phytophthora nicotianae P1976</name>
    <dbReference type="NCBI Taxonomy" id="1317066"/>
    <lineage>
        <taxon>Eukaryota</taxon>
        <taxon>Sar</taxon>
        <taxon>Stramenopiles</taxon>
        <taxon>Oomycota</taxon>
        <taxon>Peronosporomycetes</taxon>
        <taxon>Peronosporales</taxon>
        <taxon>Peronosporaceae</taxon>
        <taxon>Phytophthora</taxon>
    </lineage>
</organism>
<evidence type="ECO:0000313" key="4">
    <source>
        <dbReference type="Proteomes" id="UP000028582"/>
    </source>
</evidence>
<dbReference type="SUPFAM" id="SSF49493">
    <property type="entry name" value="HSP40/DnaJ peptide-binding domain"/>
    <property type="match status" value="2"/>
</dbReference>
<dbReference type="GO" id="GO:0005829">
    <property type="term" value="C:cytosol"/>
    <property type="evidence" value="ECO:0007669"/>
    <property type="project" value="TreeGrafter"/>
</dbReference>
<sequence length="307" mass="34784">MDYYELLHVPRGATEQEIKKAYRKLAMKWHPDKNKNNMMEAQYRFQEISEAYDVLNDPERRAIFDQYGYDGLKNGVPDENGDMRDGYAFNERASEDVFNKFFGTNNPFGDFGFGDTLPFANSLRKKGPKKAEPIVCDLVCTLEELFLGTSKSTVVARKRLQNDDLVDDAKTFVVKIKPGWKAGTKITFDREGNETRTNEAGDVVFQVVQQEHNLFKRDGAHLVFTAKLKLSEALGDYCVEVPTLDGRKLAISCNEVVNPSSEKVVKNEGMPISNKPGERGDLRIRFDITFPRHLTTLQKTALAKILG</sequence>
<evidence type="ECO:0000313" key="3">
    <source>
        <dbReference type="EMBL" id="ETO69085.1"/>
    </source>
</evidence>
<evidence type="ECO:0000256" key="1">
    <source>
        <dbReference type="ARBA" id="ARBA00023186"/>
    </source>
</evidence>
<dbReference type="AlphaFoldDB" id="A0A080ZR24"/>
<feature type="domain" description="J" evidence="2">
    <location>
        <begin position="2"/>
        <end position="68"/>
    </location>
</feature>
<dbReference type="InterPro" id="IPR008971">
    <property type="entry name" value="HSP40/DnaJ_pept-bd"/>
</dbReference>
<dbReference type="GO" id="GO:0051087">
    <property type="term" value="F:protein-folding chaperone binding"/>
    <property type="evidence" value="ECO:0007669"/>
    <property type="project" value="TreeGrafter"/>
</dbReference>
<dbReference type="Pfam" id="PF00226">
    <property type="entry name" value="DnaJ"/>
    <property type="match status" value="1"/>
</dbReference>
<keyword evidence="1" id="KW-0143">Chaperone</keyword>
<dbReference type="SMART" id="SM00271">
    <property type="entry name" value="DnaJ"/>
    <property type="match status" value="1"/>
</dbReference>
<evidence type="ECO:0000259" key="2">
    <source>
        <dbReference type="PROSITE" id="PS50076"/>
    </source>
</evidence>
<comment type="caution">
    <text evidence="3">The sequence shown here is derived from an EMBL/GenBank/DDBJ whole genome shotgun (WGS) entry which is preliminary data.</text>
</comment>
<reference evidence="3 4" key="1">
    <citation type="submission" date="2013-11" db="EMBL/GenBank/DDBJ databases">
        <title>The Genome Sequence of Phytophthora parasitica P1976.</title>
        <authorList>
            <consortium name="The Broad Institute Genomics Platform"/>
            <person name="Russ C."/>
            <person name="Tyler B."/>
            <person name="Panabieres F."/>
            <person name="Shan W."/>
            <person name="Tripathy S."/>
            <person name="Grunwald N."/>
            <person name="Machado M."/>
            <person name="Johnson C.S."/>
            <person name="Walker B."/>
            <person name="Young S."/>
            <person name="Zeng Q."/>
            <person name="Gargeya S."/>
            <person name="Fitzgerald M."/>
            <person name="Haas B."/>
            <person name="Abouelleil A."/>
            <person name="Allen A.W."/>
            <person name="Alvarado L."/>
            <person name="Arachchi H.M."/>
            <person name="Berlin A.M."/>
            <person name="Chapman S.B."/>
            <person name="Gainer-Dewar J."/>
            <person name="Goldberg J."/>
            <person name="Griggs A."/>
            <person name="Gujja S."/>
            <person name="Hansen M."/>
            <person name="Howarth C."/>
            <person name="Imamovic A."/>
            <person name="Ireland A."/>
            <person name="Larimer J."/>
            <person name="McCowan C."/>
            <person name="Murphy C."/>
            <person name="Pearson M."/>
            <person name="Poon T.W."/>
            <person name="Priest M."/>
            <person name="Roberts A."/>
            <person name="Saif S."/>
            <person name="Shea T."/>
            <person name="Sisk P."/>
            <person name="Sykes S."/>
            <person name="Wortman J."/>
            <person name="Nusbaum C."/>
            <person name="Birren B."/>
        </authorList>
    </citation>
    <scope>NUCLEOTIDE SEQUENCE [LARGE SCALE GENOMIC DNA]</scope>
    <source>
        <strain evidence="3 4">P1976</strain>
    </source>
</reference>
<dbReference type="InterPro" id="IPR051339">
    <property type="entry name" value="DnaJ_subfamily_B"/>
</dbReference>
<name>A0A080ZR24_PHYNI</name>
<dbReference type="Gene3D" id="2.60.260.20">
    <property type="entry name" value="Urease metallochaperone UreE, N-terminal domain"/>
    <property type="match status" value="2"/>
</dbReference>
<gene>
    <name evidence="3" type="ORF">F444_14233</name>
</gene>
<dbReference type="InterPro" id="IPR002939">
    <property type="entry name" value="DnaJ_C"/>
</dbReference>
<dbReference type="InterPro" id="IPR018253">
    <property type="entry name" value="DnaJ_domain_CS"/>
</dbReference>
<dbReference type="GO" id="GO:0051082">
    <property type="term" value="F:unfolded protein binding"/>
    <property type="evidence" value="ECO:0007669"/>
    <property type="project" value="InterPro"/>
</dbReference>
<dbReference type="FunFam" id="1.10.287.110:FF:000106">
    <property type="entry name" value="Putative heat shock protein-like protein"/>
    <property type="match status" value="1"/>
</dbReference>
<dbReference type="InterPro" id="IPR001623">
    <property type="entry name" value="DnaJ_domain"/>
</dbReference>
<dbReference type="FunFam" id="2.60.260.20:FF:000037">
    <property type="entry name" value="DnaJ heat shock protein"/>
    <property type="match status" value="1"/>
</dbReference>
<dbReference type="EMBL" id="ANJA01002586">
    <property type="protein sequence ID" value="ETO69085.1"/>
    <property type="molecule type" value="Genomic_DNA"/>
</dbReference>
<dbReference type="FunFam" id="2.60.260.20:FF:000015">
    <property type="entry name" value="Heat shock protein 40"/>
    <property type="match status" value="1"/>
</dbReference>
<protein>
    <recommendedName>
        <fullName evidence="2">J domain-containing protein</fullName>
    </recommendedName>
</protein>
<dbReference type="CDD" id="cd06257">
    <property type="entry name" value="DnaJ"/>
    <property type="match status" value="1"/>
</dbReference>
<dbReference type="PROSITE" id="PS50076">
    <property type="entry name" value="DNAJ_2"/>
    <property type="match status" value="1"/>
</dbReference>
<dbReference type="Gene3D" id="1.10.287.110">
    <property type="entry name" value="DnaJ domain"/>
    <property type="match status" value="1"/>
</dbReference>
<dbReference type="PRINTS" id="PR00625">
    <property type="entry name" value="JDOMAIN"/>
</dbReference>
<accession>A0A080ZR24</accession>
<dbReference type="PANTHER" id="PTHR24078">
    <property type="entry name" value="DNAJ HOMOLOG SUBFAMILY C MEMBER"/>
    <property type="match status" value="1"/>
</dbReference>
<dbReference type="Pfam" id="PF01556">
    <property type="entry name" value="DnaJ_C"/>
    <property type="match status" value="1"/>
</dbReference>
<dbReference type="InterPro" id="IPR036869">
    <property type="entry name" value="J_dom_sf"/>
</dbReference>
<dbReference type="PROSITE" id="PS00636">
    <property type="entry name" value="DNAJ_1"/>
    <property type="match status" value="1"/>
</dbReference>
<dbReference type="Proteomes" id="UP000028582">
    <property type="component" value="Unassembled WGS sequence"/>
</dbReference>
<dbReference type="GO" id="GO:0006457">
    <property type="term" value="P:protein folding"/>
    <property type="evidence" value="ECO:0007669"/>
    <property type="project" value="InterPro"/>
</dbReference>
<proteinExistence type="predicted"/>
<dbReference type="PANTHER" id="PTHR24078:SF553">
    <property type="entry name" value="DNAJ HOMOLOG SUBFAMILY B MEMBER 5"/>
    <property type="match status" value="1"/>
</dbReference>